<evidence type="ECO:0000259" key="12">
    <source>
        <dbReference type="PROSITE" id="PS50123"/>
    </source>
</evidence>
<keyword evidence="13" id="KW-0808">Transferase</keyword>
<keyword evidence="4" id="KW-0378">Hydrolase</keyword>
<dbReference type="GO" id="GO:0006935">
    <property type="term" value="P:chemotaxis"/>
    <property type="evidence" value="ECO:0007669"/>
    <property type="project" value="UniProtKB-UniRule"/>
</dbReference>
<dbReference type="PROSITE" id="PS50109">
    <property type="entry name" value="HIS_KIN"/>
    <property type="match status" value="1"/>
</dbReference>
<dbReference type="GO" id="GO:0008984">
    <property type="term" value="F:protein-glutamate methylesterase activity"/>
    <property type="evidence" value="ECO:0007669"/>
    <property type="project" value="InterPro"/>
</dbReference>
<dbReference type="Pfam" id="PF02518">
    <property type="entry name" value="HATPase_c"/>
    <property type="match status" value="1"/>
</dbReference>
<dbReference type="Gene3D" id="3.40.50.2300">
    <property type="match status" value="1"/>
</dbReference>
<dbReference type="CDD" id="cd02440">
    <property type="entry name" value="AdoMet_MTases"/>
    <property type="match status" value="1"/>
</dbReference>
<dbReference type="SUPFAM" id="SSF47757">
    <property type="entry name" value="Chemotaxis receptor methyltransferase CheR, N-terminal domain"/>
    <property type="match status" value="1"/>
</dbReference>
<feature type="domain" description="Histidine kinase" evidence="7">
    <location>
        <begin position="1010"/>
        <end position="1231"/>
    </location>
</feature>
<dbReference type="PRINTS" id="PR00996">
    <property type="entry name" value="CHERMTFRASE"/>
</dbReference>
<dbReference type="CDD" id="cd16434">
    <property type="entry name" value="CheB-CheR_fusion"/>
    <property type="match status" value="1"/>
</dbReference>
<dbReference type="InterPro" id="IPR000780">
    <property type="entry name" value="CheR_MeTrfase"/>
</dbReference>
<dbReference type="InterPro" id="IPR003661">
    <property type="entry name" value="HisK_dim/P_dom"/>
</dbReference>
<feature type="domain" description="CheR-type methyltransferase" evidence="12">
    <location>
        <begin position="218"/>
        <end position="469"/>
    </location>
</feature>
<organism evidence="13 14">
    <name type="scientific">Paraburkholderia fynbosensis</name>
    <dbReference type="NCBI Taxonomy" id="1200993"/>
    <lineage>
        <taxon>Bacteria</taxon>
        <taxon>Pseudomonadati</taxon>
        <taxon>Pseudomonadota</taxon>
        <taxon>Betaproteobacteria</taxon>
        <taxon>Burkholderiales</taxon>
        <taxon>Burkholderiaceae</taxon>
        <taxon>Paraburkholderia</taxon>
    </lineage>
</organism>
<evidence type="ECO:0000256" key="6">
    <source>
        <dbReference type="SAM" id="Coils"/>
    </source>
</evidence>
<dbReference type="GO" id="GO:0000155">
    <property type="term" value="F:phosphorelay sensor kinase activity"/>
    <property type="evidence" value="ECO:0007669"/>
    <property type="project" value="InterPro"/>
</dbReference>
<dbReference type="SUPFAM" id="SSF55785">
    <property type="entry name" value="PYP-like sensor domain (PAS domain)"/>
    <property type="match status" value="2"/>
</dbReference>
<feature type="active site" evidence="4">
    <location>
        <position position="26"/>
    </location>
</feature>
<dbReference type="GO" id="GO:0008757">
    <property type="term" value="F:S-adenosylmethionine-dependent methyltransferase activity"/>
    <property type="evidence" value="ECO:0007669"/>
    <property type="project" value="InterPro"/>
</dbReference>
<dbReference type="InterPro" id="IPR005467">
    <property type="entry name" value="His_kinase_dom"/>
</dbReference>
<evidence type="ECO:0000259" key="7">
    <source>
        <dbReference type="PROSITE" id="PS50109"/>
    </source>
</evidence>
<evidence type="ECO:0000256" key="3">
    <source>
        <dbReference type="ARBA" id="ARBA00022500"/>
    </source>
</evidence>
<dbReference type="InterPro" id="IPR003594">
    <property type="entry name" value="HATPase_dom"/>
</dbReference>
<feature type="active site" evidence="4">
    <location>
        <position position="145"/>
    </location>
</feature>
<dbReference type="PROSITE" id="PS50110">
    <property type="entry name" value="RESPONSE_REGULATORY"/>
    <property type="match status" value="1"/>
</dbReference>
<dbReference type="PROSITE" id="PS50112">
    <property type="entry name" value="PAS"/>
    <property type="match status" value="1"/>
</dbReference>
<dbReference type="InterPro" id="IPR011006">
    <property type="entry name" value="CheY-like_superfamily"/>
</dbReference>
<dbReference type="Pfam" id="PF01339">
    <property type="entry name" value="CheB_methylest"/>
    <property type="match status" value="1"/>
</dbReference>
<dbReference type="NCBIfam" id="TIGR00229">
    <property type="entry name" value="sensory_box"/>
    <property type="match status" value="1"/>
</dbReference>
<evidence type="ECO:0000256" key="1">
    <source>
        <dbReference type="ARBA" id="ARBA00000085"/>
    </source>
</evidence>
<name>A0A6J5FT37_9BURK</name>
<dbReference type="InterPro" id="IPR000700">
    <property type="entry name" value="PAS-assoc_C"/>
</dbReference>
<dbReference type="PROSITE" id="PS50122">
    <property type="entry name" value="CHEB"/>
    <property type="match status" value="1"/>
</dbReference>
<dbReference type="InterPro" id="IPR035965">
    <property type="entry name" value="PAS-like_dom_sf"/>
</dbReference>
<dbReference type="Pfam" id="PF13596">
    <property type="entry name" value="PAS_10"/>
    <property type="match status" value="1"/>
</dbReference>
<feature type="domain" description="CheB-type methylesterase" evidence="11">
    <location>
        <begin position="14"/>
        <end position="203"/>
    </location>
</feature>
<dbReference type="Gene3D" id="3.30.565.10">
    <property type="entry name" value="Histidine kinase-like ATPase, C-terminal domain"/>
    <property type="match status" value="1"/>
</dbReference>
<dbReference type="SUPFAM" id="SSF52172">
    <property type="entry name" value="CheY-like"/>
    <property type="match status" value="1"/>
</dbReference>
<dbReference type="SMART" id="SM00388">
    <property type="entry name" value="HisKA"/>
    <property type="match status" value="1"/>
</dbReference>
<dbReference type="Proteomes" id="UP000494252">
    <property type="component" value="Unassembled WGS sequence"/>
</dbReference>
<dbReference type="InterPro" id="IPR029063">
    <property type="entry name" value="SAM-dependent_MTases_sf"/>
</dbReference>
<evidence type="ECO:0000259" key="11">
    <source>
        <dbReference type="PROSITE" id="PS50122"/>
    </source>
</evidence>
<dbReference type="Gene3D" id="3.40.50.180">
    <property type="entry name" value="Methylesterase CheB, C-terminal domain"/>
    <property type="match status" value="1"/>
</dbReference>
<dbReference type="InterPro" id="IPR035909">
    <property type="entry name" value="CheB_C"/>
</dbReference>
<dbReference type="SMART" id="SM00138">
    <property type="entry name" value="MeTrc"/>
    <property type="match status" value="1"/>
</dbReference>
<dbReference type="SUPFAM" id="SSF47384">
    <property type="entry name" value="Homodimeric domain of signal transducing histidine kinase"/>
    <property type="match status" value="1"/>
</dbReference>
<dbReference type="InterPro" id="IPR022642">
    <property type="entry name" value="CheR_C"/>
</dbReference>
<dbReference type="InterPro" id="IPR036097">
    <property type="entry name" value="HisK_dim/P_sf"/>
</dbReference>
<dbReference type="InterPro" id="IPR000673">
    <property type="entry name" value="Sig_transdc_resp-reg_Me-estase"/>
</dbReference>
<proteinExistence type="predicted"/>
<sequence length="1373" mass="150188">MTSKPRNGARAHGDGPNFAVVGIGASAGGVQALLRLFQSVPPKPGVAFVVVLHLSPNHTSHAQAVLQNVTGLKVRQVTGPVPLEPDNVYVIPPGKLLSMVDGYLRLSEPNLPRLPPTSIDVFFRSLADAHGSRAISVILSGAGSDGSVGIARVRERGGITIAQQPEEAEYSEMPRSAIATGDVDLVLPVDEIVPRLLTLVRSAADIVLPSPSDEEPAGSAERLLLEGEPLEEVLDILRQRTHHDFGNYKHGTILRRLERRMQVNGLITIAAYRDFLVATPDETPRLLADMLIGVTNFFRDPEAFDALEKAIIPELSRSLQGRDEIRAWVPACATGEEAFSIAIMLSEAARKVPHQPRVTVYATDIDERAISIARTGSYPGAVANDIPASRLAQYFYQDGGRYKLVKSVRDRVIFAAHNLLRDPPFSRVDLVSCRNVLIYLDRRAQARVLDTFHFALRPGGYLFLGSAESADFASELFGPVDKHRKIYRALPGATKSGLPLFPVAPAQKATSGQTFFALGGDGKVANALPPNHARALDLFGPPVIIMRADGEILHRSANANGLTHDLRHTRVHNLFDIVRADAQASLRRAIERCLANGRRDEEQAVPFESATGAISVDLSLRPYHDPAHDENLLWIVCDPVAPVPGMQIKPAAENGGETIDSLKHALAGSEHRLRSSMQNVQNSTEELRASNEELQAMNEELRSATEELEASREELQSLNEELVTVNSELVIKVQESARISDDLQNLISLVGVATIFVDRMLNIKRYTSPAETLFNILPGDRGRPLQHLTHNLEYPAMIEDLRTAFEQLKKTEREIGSKDGRSFLARVLPYRTDDDRIDGAVLAFIDISETKTAQSQVRASVEKLRLAAQATHDFAIIVLDADGTIVNWNAGASRIFGFEAQDMLGHPLDAIFTPEDRASGVPAHERRKAMESGRAEDERWHLTQTGEQVFCSGFLSHIDVPGFAGFVKIVHDATQRKLAEGQQQEALAIERAQHTEVQKLSRMKDEFIAVLSHELKNPLNLIHMKAEMLVRLPEARHIGRIQEVADAIQKSVNTQAQIIDDLLDFSRVNTGKLSLRFAPTDVSEIVRSIADALQKDATEAGIELRVAVPETPVLIRGDAIRVEQIVWNLVSNALKFTLPKGTVTVSLSLESAQARIEVSDTGIGIAPDAIESIFEMFHQEPVVAHHARRGGLGIGLSLVRQLARLHGGAVEAHSDGPGHGARFVVWLPADASSDHRQPGDRQADPSVFRGTSILLVDDERESVVAMSDLFSLYDAKVMTAANASDALEIAKQRSFDLIVTDVNLPDFDGYWLVRHLRALPSCVASAIVAVTGRPVAQEEQAGLEAGCDACLAKPFNLQSLADLMSRRKQRPRG</sequence>
<keyword evidence="5" id="KW-0597">Phosphoprotein</keyword>
<gene>
    <name evidence="13" type="primary">rcsC_3</name>
    <name evidence="13" type="ORF">LMG27177_02087</name>
</gene>
<dbReference type="SMART" id="SM00387">
    <property type="entry name" value="HATPase_c"/>
    <property type="match status" value="1"/>
</dbReference>
<dbReference type="PANTHER" id="PTHR24422">
    <property type="entry name" value="CHEMOTAXIS PROTEIN METHYLTRANSFERASE"/>
    <property type="match status" value="1"/>
</dbReference>
<dbReference type="EC" id="2.7.13.3" evidence="2"/>
<evidence type="ECO:0000259" key="10">
    <source>
        <dbReference type="PROSITE" id="PS50113"/>
    </source>
</evidence>
<dbReference type="InterPro" id="IPR050903">
    <property type="entry name" value="Bact_Chemotaxis_MeTrfase"/>
</dbReference>
<evidence type="ECO:0000256" key="5">
    <source>
        <dbReference type="PROSITE-ProRule" id="PRU00169"/>
    </source>
</evidence>
<dbReference type="Gene3D" id="3.30.450.20">
    <property type="entry name" value="PAS domain"/>
    <property type="match status" value="2"/>
</dbReference>
<dbReference type="SUPFAM" id="SSF55874">
    <property type="entry name" value="ATPase domain of HSP90 chaperone/DNA topoisomerase II/histidine kinase"/>
    <property type="match status" value="1"/>
</dbReference>
<dbReference type="PANTHER" id="PTHR24422:SF27">
    <property type="entry name" value="PROTEIN-GLUTAMATE O-METHYLTRANSFERASE"/>
    <property type="match status" value="1"/>
</dbReference>
<keyword evidence="14" id="KW-1185">Reference proteome</keyword>
<dbReference type="SUPFAM" id="SSF52738">
    <property type="entry name" value="Methylesterase CheB, C-terminal domain"/>
    <property type="match status" value="1"/>
</dbReference>
<accession>A0A6J5FT37</accession>
<dbReference type="Pfam" id="PF03705">
    <property type="entry name" value="CheR_N"/>
    <property type="match status" value="1"/>
</dbReference>
<feature type="coiled-coil region" evidence="6">
    <location>
        <begin position="673"/>
        <end position="728"/>
    </location>
</feature>
<dbReference type="SUPFAM" id="SSF53335">
    <property type="entry name" value="S-adenosyl-L-methionine-dependent methyltransferases"/>
    <property type="match status" value="1"/>
</dbReference>
<reference evidence="13 14" key="1">
    <citation type="submission" date="2020-04" db="EMBL/GenBank/DDBJ databases">
        <authorList>
            <person name="De Canck E."/>
        </authorList>
    </citation>
    <scope>NUCLEOTIDE SEQUENCE [LARGE SCALE GENOMIC DNA]</scope>
    <source>
        <strain evidence="13 14">LMG 27177</strain>
    </source>
</reference>
<evidence type="ECO:0000259" key="9">
    <source>
        <dbReference type="PROSITE" id="PS50112"/>
    </source>
</evidence>
<evidence type="ECO:0000313" key="13">
    <source>
        <dbReference type="EMBL" id="CAB3786838.1"/>
    </source>
</evidence>
<dbReference type="PROSITE" id="PS50123">
    <property type="entry name" value="CHER"/>
    <property type="match status" value="1"/>
</dbReference>
<dbReference type="InterPro" id="IPR000014">
    <property type="entry name" value="PAS"/>
</dbReference>
<dbReference type="Gene3D" id="3.40.50.150">
    <property type="entry name" value="Vaccinia Virus protein VP39"/>
    <property type="match status" value="1"/>
</dbReference>
<feature type="modified residue" description="4-aspartylphosphate" evidence="5">
    <location>
        <position position="1301"/>
    </location>
</feature>
<dbReference type="CDD" id="cd00082">
    <property type="entry name" value="HisKA"/>
    <property type="match status" value="1"/>
</dbReference>
<keyword evidence="6" id="KW-0175">Coiled coil</keyword>
<dbReference type="EMBL" id="CADIKI010000005">
    <property type="protein sequence ID" value="CAB3786838.1"/>
    <property type="molecule type" value="Genomic_DNA"/>
</dbReference>
<keyword evidence="3 4" id="KW-0145">Chemotaxis</keyword>
<dbReference type="InterPro" id="IPR022641">
    <property type="entry name" value="CheR_N"/>
</dbReference>
<dbReference type="GO" id="GO:0000156">
    <property type="term" value="F:phosphorelay response regulator activity"/>
    <property type="evidence" value="ECO:0007669"/>
    <property type="project" value="InterPro"/>
</dbReference>
<dbReference type="RefSeq" id="WP_175159303.1">
    <property type="nucleotide sequence ID" value="NZ_CADIKI010000005.1"/>
</dbReference>
<protein>
    <recommendedName>
        <fullName evidence="2">histidine kinase</fullName>
        <ecNumber evidence="2">2.7.13.3</ecNumber>
    </recommendedName>
</protein>
<dbReference type="Pfam" id="PF00512">
    <property type="entry name" value="HisKA"/>
    <property type="match status" value="1"/>
</dbReference>
<feature type="domain" description="PAS" evidence="9">
    <location>
        <begin position="860"/>
        <end position="933"/>
    </location>
</feature>
<dbReference type="InterPro" id="IPR036890">
    <property type="entry name" value="HATPase_C_sf"/>
</dbReference>
<feature type="domain" description="PAC" evidence="10">
    <location>
        <begin position="809"/>
        <end position="859"/>
    </location>
</feature>
<dbReference type="PROSITE" id="PS50113">
    <property type="entry name" value="PAC"/>
    <property type="match status" value="1"/>
</dbReference>
<feature type="active site" evidence="4">
    <location>
        <position position="53"/>
    </location>
</feature>
<feature type="domain" description="Response regulatory" evidence="8">
    <location>
        <begin position="1252"/>
        <end position="1368"/>
    </location>
</feature>
<evidence type="ECO:0000256" key="4">
    <source>
        <dbReference type="PROSITE-ProRule" id="PRU00050"/>
    </source>
</evidence>
<dbReference type="CDD" id="cd00130">
    <property type="entry name" value="PAS"/>
    <property type="match status" value="1"/>
</dbReference>
<dbReference type="InterPro" id="IPR001789">
    <property type="entry name" value="Sig_transdc_resp-reg_receiver"/>
</dbReference>
<dbReference type="Pfam" id="PF00072">
    <property type="entry name" value="Response_reg"/>
    <property type="match status" value="1"/>
</dbReference>
<dbReference type="Gene3D" id="1.10.287.130">
    <property type="match status" value="1"/>
</dbReference>
<keyword evidence="13" id="KW-0418">Kinase</keyword>
<dbReference type="SMART" id="SM00448">
    <property type="entry name" value="REC"/>
    <property type="match status" value="1"/>
</dbReference>
<comment type="catalytic activity">
    <reaction evidence="1">
        <text>ATP + protein L-histidine = ADP + protein N-phospho-L-histidine.</text>
        <dbReference type="EC" id="2.7.13.3"/>
    </reaction>
</comment>
<dbReference type="Pfam" id="PF13426">
    <property type="entry name" value="PAS_9"/>
    <property type="match status" value="1"/>
</dbReference>
<evidence type="ECO:0000259" key="8">
    <source>
        <dbReference type="PROSITE" id="PS50110"/>
    </source>
</evidence>
<evidence type="ECO:0000313" key="14">
    <source>
        <dbReference type="Proteomes" id="UP000494252"/>
    </source>
</evidence>
<evidence type="ECO:0000256" key="2">
    <source>
        <dbReference type="ARBA" id="ARBA00012438"/>
    </source>
</evidence>
<dbReference type="GO" id="GO:0005737">
    <property type="term" value="C:cytoplasm"/>
    <property type="evidence" value="ECO:0007669"/>
    <property type="project" value="InterPro"/>
</dbReference>
<dbReference type="Pfam" id="PF01739">
    <property type="entry name" value="CheR"/>
    <property type="match status" value="1"/>
</dbReference>
<dbReference type="SMART" id="SM00091">
    <property type="entry name" value="PAS"/>
    <property type="match status" value="3"/>
</dbReference>